<keyword evidence="1" id="KW-0732">Signal</keyword>
<name>A0A1I6SM74_9CAUL</name>
<dbReference type="SUPFAM" id="SSF48452">
    <property type="entry name" value="TPR-like"/>
    <property type="match status" value="1"/>
</dbReference>
<proteinExistence type="predicted"/>
<feature type="signal peptide" evidence="1">
    <location>
        <begin position="1"/>
        <end position="26"/>
    </location>
</feature>
<dbReference type="Proteomes" id="UP000198788">
    <property type="component" value="Unassembled WGS sequence"/>
</dbReference>
<dbReference type="RefSeq" id="WP_092311371.1">
    <property type="nucleotide sequence ID" value="NZ_FOZV01000005.1"/>
</dbReference>
<gene>
    <name evidence="2" type="ORF">SAMN05192570_2574</name>
</gene>
<keyword evidence="3" id="KW-1185">Reference proteome</keyword>
<accession>A0A1I6SM74</accession>
<dbReference type="AlphaFoldDB" id="A0A1I6SM74"/>
<evidence type="ECO:0000313" key="3">
    <source>
        <dbReference type="Proteomes" id="UP000198788"/>
    </source>
</evidence>
<feature type="chain" id="PRO_5011745591" description="DUF1570 domain-containing protein" evidence="1">
    <location>
        <begin position="27"/>
        <end position="506"/>
    </location>
</feature>
<sequence>MQHRLWGGRLAAGAGALALALPSAAAAEWRRGETAHFVVYSNGSERNLRDYAARLERFHALLRTVTRAAQDDEDLRKLPVYLVDNARELRIVQPGLPEGVDGYYSAGHQDIRAALIRGRDDDLLLHEYTHHFMSHYSPGSYPAWFREGFAEYFATATVDSRGRSTFGYPGLGRLQTLHQQRWMPLEQLLTASPMELERQGQRWAYYAQSWLLTHYFLSDAGRQRQLDAYLRALRAGADPLDAFFGNVGTTPEGLTRTLRSYYQRGMRYSELTLPPLAPEITVTRMPESADDVLLIGVDMRDGADEDRGPELLAASRAAAARHPGDALALTVLARAEIAWGDAAAGDAALRQVLEIEPDNVEALLMAAERRIEAAHEEVEQDALLAGYREAQSLLGRAYQADPTDYRVLAELAMLRQSAPDYPTENDLQTWRLAVRHAPQVLGLRAQAATALLRAGLTDEAALHLTPLADDPHGGEFAERARAQIERIRERPAASGAEAEVSGQPVD</sequence>
<dbReference type="STRING" id="871741.SAMN05192570_2574"/>
<dbReference type="OrthoDB" id="5523615at2"/>
<protein>
    <recommendedName>
        <fullName evidence="4">DUF1570 domain-containing protein</fullName>
    </recommendedName>
</protein>
<dbReference type="Gene3D" id="1.25.40.10">
    <property type="entry name" value="Tetratricopeptide repeat domain"/>
    <property type="match status" value="1"/>
</dbReference>
<evidence type="ECO:0000313" key="2">
    <source>
        <dbReference type="EMBL" id="SFS78062.1"/>
    </source>
</evidence>
<evidence type="ECO:0008006" key="4">
    <source>
        <dbReference type="Google" id="ProtNLM"/>
    </source>
</evidence>
<reference evidence="3" key="1">
    <citation type="submission" date="2016-10" db="EMBL/GenBank/DDBJ databases">
        <authorList>
            <person name="Varghese N."/>
            <person name="Submissions S."/>
        </authorList>
    </citation>
    <scope>NUCLEOTIDE SEQUENCE [LARGE SCALE GENOMIC DNA]</scope>
    <source>
        <strain evidence="3">CGMCC 1.10683</strain>
    </source>
</reference>
<evidence type="ECO:0000256" key="1">
    <source>
        <dbReference type="SAM" id="SignalP"/>
    </source>
</evidence>
<organism evidence="2 3">
    <name type="scientific">Brevundimonas viscosa</name>
    <dbReference type="NCBI Taxonomy" id="871741"/>
    <lineage>
        <taxon>Bacteria</taxon>
        <taxon>Pseudomonadati</taxon>
        <taxon>Pseudomonadota</taxon>
        <taxon>Alphaproteobacteria</taxon>
        <taxon>Caulobacterales</taxon>
        <taxon>Caulobacteraceae</taxon>
        <taxon>Brevundimonas</taxon>
    </lineage>
</organism>
<dbReference type="InterPro" id="IPR011990">
    <property type="entry name" value="TPR-like_helical_dom_sf"/>
</dbReference>
<dbReference type="EMBL" id="FOZV01000005">
    <property type="protein sequence ID" value="SFS78062.1"/>
    <property type="molecule type" value="Genomic_DNA"/>
</dbReference>